<comment type="similarity">
    <text evidence="2">Belongs to the TMEM135 family.</text>
</comment>
<dbReference type="Pfam" id="PF15982">
    <property type="entry name" value="TMEM135_C_rich"/>
    <property type="match status" value="1"/>
</dbReference>
<keyword evidence="9" id="KW-1185">Reference proteome</keyword>
<evidence type="ECO:0000256" key="3">
    <source>
        <dbReference type="ARBA" id="ARBA00022692"/>
    </source>
</evidence>
<feature type="transmembrane region" description="Helical" evidence="6">
    <location>
        <begin position="74"/>
        <end position="96"/>
    </location>
</feature>
<dbReference type="EMBL" id="KZ269984">
    <property type="protein sequence ID" value="OZC10808.1"/>
    <property type="molecule type" value="Genomic_DNA"/>
</dbReference>
<evidence type="ECO:0000256" key="1">
    <source>
        <dbReference type="ARBA" id="ARBA00004127"/>
    </source>
</evidence>
<feature type="transmembrane region" description="Helical" evidence="6">
    <location>
        <begin position="420"/>
        <end position="438"/>
    </location>
</feature>
<evidence type="ECO:0000313" key="9">
    <source>
        <dbReference type="Proteomes" id="UP000242913"/>
    </source>
</evidence>
<gene>
    <name evidence="8" type="ORF">X798_02231</name>
</gene>
<feature type="domain" description="Transmembrane protein 135 N-terminal" evidence="7">
    <location>
        <begin position="20"/>
        <end position="149"/>
    </location>
</feature>
<reference evidence="8 9" key="1">
    <citation type="submission" date="2015-12" db="EMBL/GenBank/DDBJ databases">
        <title>Draft genome of the nematode, Onchocerca flexuosa.</title>
        <authorList>
            <person name="Mitreva M."/>
        </authorList>
    </citation>
    <scope>NUCLEOTIDE SEQUENCE [LARGE SCALE GENOMIC DNA]</scope>
    <source>
        <strain evidence="8">Red Deer</strain>
    </source>
</reference>
<protein>
    <recommendedName>
        <fullName evidence="7">Transmembrane protein 135 N-terminal domain-containing protein</fullName>
    </recommendedName>
</protein>
<feature type="transmembrane region" description="Helical" evidence="6">
    <location>
        <begin position="43"/>
        <end position="62"/>
    </location>
</feature>
<evidence type="ECO:0000259" key="7">
    <source>
        <dbReference type="Pfam" id="PF15982"/>
    </source>
</evidence>
<dbReference type="InterPro" id="IPR031926">
    <property type="entry name" value="TMEM135_N"/>
</dbReference>
<organism evidence="8 9">
    <name type="scientific">Onchocerca flexuosa</name>
    <dbReference type="NCBI Taxonomy" id="387005"/>
    <lineage>
        <taxon>Eukaryota</taxon>
        <taxon>Metazoa</taxon>
        <taxon>Ecdysozoa</taxon>
        <taxon>Nematoda</taxon>
        <taxon>Chromadorea</taxon>
        <taxon>Rhabditida</taxon>
        <taxon>Spirurina</taxon>
        <taxon>Spiruromorpha</taxon>
        <taxon>Filarioidea</taxon>
        <taxon>Onchocercidae</taxon>
        <taxon>Onchocerca</taxon>
    </lineage>
</organism>
<feature type="transmembrane region" description="Helical" evidence="6">
    <location>
        <begin position="354"/>
        <end position="372"/>
    </location>
</feature>
<keyword evidence="3 6" id="KW-0812">Transmembrane</keyword>
<dbReference type="Proteomes" id="UP000242913">
    <property type="component" value="Unassembled WGS sequence"/>
</dbReference>
<sequence>MGVLSKFLVDILGLRVNKATCYEMMHTWNPDCYGAIVDSLWDGWLFSLKTYIILYGLTSIFSAKNIRQVHWRKILIDSIRSSFFLTANLIIFLWLSCQLRKMLGFFTVPTLGLTNGIISALLAILIENRRRRPLLALYLTNLASETAYHQLVNHGYLKYIPNGVVIIFGFGLAGLLHLYYKDKLRTNLRKSIEYVSFVQWTLLISVLNVVVSQPVHGVLRDVCCNMATVKSQVRSPYVLLMDETKELFSHQMIQRLYSPIGTALLMLRQRFPKHPLCRHQYSCISRFIEAKANQSSNTRCCIGYHINSVFFNNFSQALIWSVGMVILQIGKEIIRQPSASIRRILRFRTMRLPLFYGFLALLFQVSRCGYSWCTNETSPLSFCGAIAAFSLFFYPNISIAMYVFWKFIEGFFFSYYKNLMIPYGDIILYALSTGYVAWNAVIEPQTLREGYWKFLVGLTGNKIELLNRRLFDNFGYNSSKKFPHFMPKLDPRFTSFNGIWSVIHHD</sequence>
<proteinExistence type="inferred from homology"/>
<name>A0A238C1M6_9BILA</name>
<feature type="transmembrane region" description="Helical" evidence="6">
    <location>
        <begin position="163"/>
        <end position="180"/>
    </location>
</feature>
<evidence type="ECO:0000256" key="5">
    <source>
        <dbReference type="ARBA" id="ARBA00023136"/>
    </source>
</evidence>
<evidence type="ECO:0000256" key="6">
    <source>
        <dbReference type="SAM" id="Phobius"/>
    </source>
</evidence>
<evidence type="ECO:0000313" key="8">
    <source>
        <dbReference type="EMBL" id="OZC10808.1"/>
    </source>
</evidence>
<dbReference type="OrthoDB" id="291792at2759"/>
<comment type="subcellular location">
    <subcellularLocation>
        <location evidence="1">Endomembrane system</location>
        <topology evidence="1">Multi-pass membrane protein</topology>
    </subcellularLocation>
</comment>
<dbReference type="PANTHER" id="PTHR12459:SF15">
    <property type="entry name" value="TRANSMEMBRANE PROTEIN 135"/>
    <property type="match status" value="1"/>
</dbReference>
<feature type="transmembrane region" description="Helical" evidence="6">
    <location>
        <begin position="102"/>
        <end position="126"/>
    </location>
</feature>
<feature type="transmembrane region" description="Helical" evidence="6">
    <location>
        <begin position="192"/>
        <end position="211"/>
    </location>
</feature>
<dbReference type="PANTHER" id="PTHR12459">
    <property type="entry name" value="TRANSMEMBRANE PROTEIN 135-RELATED"/>
    <property type="match status" value="1"/>
</dbReference>
<dbReference type="InterPro" id="IPR026749">
    <property type="entry name" value="Tmem135"/>
</dbReference>
<feature type="transmembrane region" description="Helical" evidence="6">
    <location>
        <begin position="384"/>
        <end position="408"/>
    </location>
</feature>
<evidence type="ECO:0000256" key="2">
    <source>
        <dbReference type="ARBA" id="ARBA00008924"/>
    </source>
</evidence>
<accession>A0A238C1M6</accession>
<keyword evidence="4 6" id="KW-1133">Transmembrane helix</keyword>
<dbReference type="AlphaFoldDB" id="A0A238C1M6"/>
<dbReference type="GO" id="GO:0012505">
    <property type="term" value="C:endomembrane system"/>
    <property type="evidence" value="ECO:0007669"/>
    <property type="project" value="UniProtKB-SubCell"/>
</dbReference>
<keyword evidence="5 6" id="KW-0472">Membrane</keyword>
<evidence type="ECO:0000256" key="4">
    <source>
        <dbReference type="ARBA" id="ARBA00022989"/>
    </source>
</evidence>